<protein>
    <recommendedName>
        <fullName evidence="6">Anaphase-promoting complex subunit 10</fullName>
    </recommendedName>
</protein>
<feature type="domain" description="DOC" evidence="7">
    <location>
        <begin position="1"/>
        <end position="185"/>
    </location>
</feature>
<dbReference type="InterPro" id="IPR004939">
    <property type="entry name" value="APC_su10/DOC_dom"/>
</dbReference>
<evidence type="ECO:0000256" key="3">
    <source>
        <dbReference type="ARBA" id="ARBA00022776"/>
    </source>
</evidence>
<evidence type="ECO:0000256" key="1">
    <source>
        <dbReference type="ARBA" id="ARBA00006762"/>
    </source>
</evidence>
<dbReference type="PANTHER" id="PTHR12936">
    <property type="entry name" value="ANAPHASE-PROMOTING COMPLEX 10"/>
    <property type="match status" value="1"/>
</dbReference>
<dbReference type="GO" id="GO:0070979">
    <property type="term" value="P:protein K11-linked ubiquitination"/>
    <property type="evidence" value="ECO:0007669"/>
    <property type="project" value="TreeGrafter"/>
</dbReference>
<dbReference type="PROSITE" id="PS51284">
    <property type="entry name" value="DOC"/>
    <property type="match status" value="1"/>
</dbReference>
<evidence type="ECO:0000256" key="4">
    <source>
        <dbReference type="ARBA" id="ARBA00022786"/>
    </source>
</evidence>
<dbReference type="PANTHER" id="PTHR12936:SF0">
    <property type="entry name" value="ANAPHASE-PROMOTING COMPLEX SUBUNIT 10"/>
    <property type="match status" value="1"/>
</dbReference>
<dbReference type="Proteomes" id="UP001149090">
    <property type="component" value="Unassembled WGS sequence"/>
</dbReference>
<name>A0A9Q0LVL5_ANAIG</name>
<evidence type="ECO:0000259" key="7">
    <source>
        <dbReference type="PROSITE" id="PS51284"/>
    </source>
</evidence>
<keyword evidence="3 6" id="KW-0498">Mitosis</keyword>
<comment type="caution">
    <text evidence="8">The sequence shown here is derived from an EMBL/GenBank/DDBJ whole genome shotgun (WGS) entry which is preliminary data.</text>
</comment>
<dbReference type="OMA" id="FITIEFP"/>
<evidence type="ECO:0000313" key="9">
    <source>
        <dbReference type="Proteomes" id="UP001149090"/>
    </source>
</evidence>
<dbReference type="InterPro" id="IPR016901">
    <property type="entry name" value="APC10/Doc1"/>
</dbReference>
<accession>A0A9Q0LVL5</accession>
<organism evidence="8 9">
    <name type="scientific">Anaeramoeba ignava</name>
    <name type="common">Anaerobic marine amoeba</name>
    <dbReference type="NCBI Taxonomy" id="1746090"/>
    <lineage>
        <taxon>Eukaryota</taxon>
        <taxon>Metamonada</taxon>
        <taxon>Anaeramoebidae</taxon>
        <taxon>Anaeramoeba</taxon>
    </lineage>
</organism>
<gene>
    <name evidence="8" type="ORF">M0811_05383</name>
</gene>
<reference evidence="8" key="1">
    <citation type="submission" date="2022-10" db="EMBL/GenBank/DDBJ databases">
        <title>Novel sulphate-reducing endosymbionts in the free-living metamonad Anaeramoeba.</title>
        <authorList>
            <person name="Jerlstrom-Hultqvist J."/>
            <person name="Cepicka I."/>
            <person name="Gallot-Lavallee L."/>
            <person name="Salas-Leiva D."/>
            <person name="Curtis B.A."/>
            <person name="Zahonova K."/>
            <person name="Pipaliya S."/>
            <person name="Dacks J."/>
            <person name="Roger A.J."/>
        </authorList>
    </citation>
    <scope>NUCLEOTIDE SEQUENCE</scope>
    <source>
        <strain evidence="8">BMAN</strain>
    </source>
</reference>
<evidence type="ECO:0000256" key="5">
    <source>
        <dbReference type="ARBA" id="ARBA00023306"/>
    </source>
</evidence>
<dbReference type="EMBL" id="JAPDFW010000055">
    <property type="protein sequence ID" value="KAJ5078125.1"/>
    <property type="molecule type" value="Genomic_DNA"/>
</dbReference>
<dbReference type="AlphaFoldDB" id="A0A9Q0LVL5"/>
<dbReference type="GO" id="GO:0031145">
    <property type="term" value="P:anaphase-promoting complex-dependent catabolic process"/>
    <property type="evidence" value="ECO:0007669"/>
    <property type="project" value="InterPro"/>
</dbReference>
<keyword evidence="9" id="KW-1185">Reference proteome</keyword>
<proteinExistence type="inferred from homology"/>
<evidence type="ECO:0000313" key="8">
    <source>
        <dbReference type="EMBL" id="KAJ5078125.1"/>
    </source>
</evidence>
<evidence type="ECO:0000256" key="6">
    <source>
        <dbReference type="PIRNR" id="PIRNR028841"/>
    </source>
</evidence>
<dbReference type="InterPro" id="IPR008979">
    <property type="entry name" value="Galactose-bd-like_sf"/>
</dbReference>
<keyword evidence="2 6" id="KW-0132">Cell division</keyword>
<dbReference type="OrthoDB" id="24948at2759"/>
<keyword evidence="5 6" id="KW-0131">Cell cycle</keyword>
<sequence>MISLFNESEDSLKEKEERHLIEIGDQAVWSLSSAKPGHGVEQLRDGDAETFWQSDGKQPHYVNIQFDHKISASRISIYIDYTLDESYTPVSLAIYSGTFHHDLKEILKIHLKNPKGWCSWDLKHPNTINSPLRTNFIQIGIFKNKLGGKDTHLRQIKIYGENKPKISTLQLPEFNSVEFSMFSSLK</sequence>
<comment type="similarity">
    <text evidence="1 6">Belongs to the APC10 family.</text>
</comment>
<dbReference type="Gene3D" id="2.60.120.260">
    <property type="entry name" value="Galactose-binding domain-like"/>
    <property type="match status" value="1"/>
</dbReference>
<dbReference type="GO" id="GO:0051301">
    <property type="term" value="P:cell division"/>
    <property type="evidence" value="ECO:0007669"/>
    <property type="project" value="UniProtKB-KW"/>
</dbReference>
<evidence type="ECO:0000256" key="2">
    <source>
        <dbReference type="ARBA" id="ARBA00022618"/>
    </source>
</evidence>
<dbReference type="CDD" id="cd08366">
    <property type="entry name" value="APC10"/>
    <property type="match status" value="1"/>
</dbReference>
<dbReference type="GO" id="GO:0005680">
    <property type="term" value="C:anaphase-promoting complex"/>
    <property type="evidence" value="ECO:0007669"/>
    <property type="project" value="InterPro"/>
</dbReference>
<comment type="function">
    <text evidence="6">Component of the anaphase promoting complex/cyclosome (APC/C), a cell cycle-regulated E3 ubiquitin-protein ligase complex that controls progression through mitosis and the G1 phase of the cell cycle.</text>
</comment>
<dbReference type="SUPFAM" id="SSF49785">
    <property type="entry name" value="Galactose-binding domain-like"/>
    <property type="match status" value="1"/>
</dbReference>
<dbReference type="SMART" id="SM01337">
    <property type="entry name" value="APC10"/>
    <property type="match status" value="1"/>
</dbReference>
<keyword evidence="4 6" id="KW-0833">Ubl conjugation pathway</keyword>
<dbReference type="PIRSF" id="PIRSF028841">
    <property type="entry name" value="APC10_sub"/>
    <property type="match status" value="1"/>
</dbReference>
<dbReference type="Pfam" id="PF03256">
    <property type="entry name" value="ANAPC10"/>
    <property type="match status" value="1"/>
</dbReference>